<proteinExistence type="predicted"/>
<comment type="caution">
    <text evidence="1">The sequence shown here is derived from an EMBL/GenBank/DDBJ whole genome shotgun (WGS) entry which is preliminary data.</text>
</comment>
<accession>A0A830E2Y3</accession>
<evidence type="ECO:0000313" key="2">
    <source>
        <dbReference type="Proteomes" id="UP000646833"/>
    </source>
</evidence>
<reference evidence="1" key="1">
    <citation type="journal article" date="2014" name="Int. J. Syst. Evol. Microbiol.">
        <title>Complete genome sequence of Corynebacterium casei LMG S-19264T (=DSM 44701T), isolated from a smear-ripened cheese.</title>
        <authorList>
            <consortium name="US DOE Joint Genome Institute (JGI-PGF)"/>
            <person name="Walter F."/>
            <person name="Albersmeier A."/>
            <person name="Kalinowski J."/>
            <person name="Ruckert C."/>
        </authorList>
    </citation>
    <scope>NUCLEOTIDE SEQUENCE</scope>
    <source>
        <strain evidence="1">CCM 7217</strain>
    </source>
</reference>
<protein>
    <recommendedName>
        <fullName evidence="3">Pyridoxamine 5'-phosphate oxidase family protein</fullName>
    </recommendedName>
</protein>
<dbReference type="Gene3D" id="2.30.110.10">
    <property type="entry name" value="Electron Transport, Fmn-binding Protein, Chain A"/>
    <property type="match status" value="1"/>
</dbReference>
<evidence type="ECO:0000313" key="1">
    <source>
        <dbReference type="EMBL" id="GGC49051.1"/>
    </source>
</evidence>
<gene>
    <name evidence="1" type="ORF">GCM10007209_08360</name>
</gene>
<evidence type="ECO:0008006" key="3">
    <source>
        <dbReference type="Google" id="ProtNLM"/>
    </source>
</evidence>
<organism evidence="1 2">
    <name type="scientific">Haloferax sulfurifontis</name>
    <dbReference type="NCBI Taxonomy" id="255616"/>
    <lineage>
        <taxon>Archaea</taxon>
        <taxon>Methanobacteriati</taxon>
        <taxon>Methanobacteriota</taxon>
        <taxon>Stenosarchaea group</taxon>
        <taxon>Halobacteria</taxon>
        <taxon>Halobacteriales</taxon>
        <taxon>Haloferacaceae</taxon>
        <taxon>Haloferax</taxon>
    </lineage>
</organism>
<sequence length="156" mass="17886">MRRLTQEEMDEALVRQGIGVLAMAESGHPYAIPMSFGYDSEKPVFPMQWGGGYESRKNRVIESNPNVCLTVYEQDAQDESIWRSIIITGELYEIPEEEEQRAYASIASNAQFPPDLGVWGIPFEDVEFRLFGLENTDCTGREFSTEYEEWNVETPE</sequence>
<dbReference type="AlphaFoldDB" id="A0A830E2Y3"/>
<reference evidence="1" key="2">
    <citation type="submission" date="2020-09" db="EMBL/GenBank/DDBJ databases">
        <authorList>
            <person name="Sun Q."/>
            <person name="Sedlacek I."/>
        </authorList>
    </citation>
    <scope>NUCLEOTIDE SEQUENCE</scope>
    <source>
        <strain evidence="1">CCM 7217</strain>
    </source>
</reference>
<name>A0A830E2Y3_9EURY</name>
<dbReference type="InterPro" id="IPR012349">
    <property type="entry name" value="Split_barrel_FMN-bd"/>
</dbReference>
<dbReference type="InterPro" id="IPR024747">
    <property type="entry name" value="Pyridox_Oxase-rel"/>
</dbReference>
<dbReference type="Pfam" id="PF12900">
    <property type="entry name" value="Pyridox_ox_2"/>
    <property type="match status" value="1"/>
</dbReference>
<dbReference type="Proteomes" id="UP000646833">
    <property type="component" value="Unassembled WGS sequence"/>
</dbReference>
<dbReference type="EMBL" id="BMCI01000001">
    <property type="protein sequence ID" value="GGC49051.1"/>
    <property type="molecule type" value="Genomic_DNA"/>
</dbReference>
<dbReference type="SUPFAM" id="SSF50475">
    <property type="entry name" value="FMN-binding split barrel"/>
    <property type="match status" value="1"/>
</dbReference>